<dbReference type="InterPro" id="IPR000620">
    <property type="entry name" value="EamA_dom"/>
</dbReference>
<proteinExistence type="predicted"/>
<name>A0A5P2HCN8_9BURK</name>
<feature type="transmembrane region" description="Helical" evidence="1">
    <location>
        <begin position="20"/>
        <end position="39"/>
    </location>
</feature>
<evidence type="ECO:0000313" key="4">
    <source>
        <dbReference type="Proteomes" id="UP000322822"/>
    </source>
</evidence>
<feature type="transmembrane region" description="Helical" evidence="1">
    <location>
        <begin position="257"/>
        <end position="276"/>
    </location>
</feature>
<feature type="transmembrane region" description="Helical" evidence="1">
    <location>
        <begin position="136"/>
        <end position="155"/>
    </location>
</feature>
<organism evidence="3 4">
    <name type="scientific">Cupriavidus pauculus</name>
    <dbReference type="NCBI Taxonomy" id="82633"/>
    <lineage>
        <taxon>Bacteria</taxon>
        <taxon>Pseudomonadati</taxon>
        <taxon>Pseudomonadota</taxon>
        <taxon>Betaproteobacteria</taxon>
        <taxon>Burkholderiales</taxon>
        <taxon>Burkholderiaceae</taxon>
        <taxon>Cupriavidus</taxon>
    </lineage>
</organism>
<feature type="transmembrane region" description="Helical" evidence="1">
    <location>
        <begin position="282"/>
        <end position="302"/>
    </location>
</feature>
<feature type="domain" description="EamA" evidence="2">
    <location>
        <begin position="168"/>
        <end position="298"/>
    </location>
</feature>
<protein>
    <submittedName>
        <fullName evidence="3">EamA family transporter</fullName>
    </submittedName>
</protein>
<dbReference type="GO" id="GO:0016020">
    <property type="term" value="C:membrane"/>
    <property type="evidence" value="ECO:0007669"/>
    <property type="project" value="InterPro"/>
</dbReference>
<evidence type="ECO:0000313" key="3">
    <source>
        <dbReference type="EMBL" id="QET05941.1"/>
    </source>
</evidence>
<evidence type="ECO:0000256" key="1">
    <source>
        <dbReference type="SAM" id="Phobius"/>
    </source>
</evidence>
<keyword evidence="1" id="KW-0472">Membrane</keyword>
<feature type="transmembrane region" description="Helical" evidence="1">
    <location>
        <begin position="45"/>
        <end position="63"/>
    </location>
</feature>
<dbReference type="EMBL" id="CP044067">
    <property type="protein sequence ID" value="QET05941.1"/>
    <property type="molecule type" value="Genomic_DNA"/>
</dbReference>
<dbReference type="Proteomes" id="UP000322822">
    <property type="component" value="Chromosome 2"/>
</dbReference>
<keyword evidence="1" id="KW-0812">Transmembrane</keyword>
<feature type="transmembrane region" description="Helical" evidence="1">
    <location>
        <begin position="107"/>
        <end position="124"/>
    </location>
</feature>
<dbReference type="OrthoDB" id="7065924at2"/>
<feature type="transmembrane region" description="Helical" evidence="1">
    <location>
        <begin position="227"/>
        <end position="245"/>
    </location>
</feature>
<reference evidence="3 4" key="1">
    <citation type="submission" date="2019-09" db="EMBL/GenBank/DDBJ databases">
        <title>FDA dAtabase for Regulatory Grade micrObial Sequences (FDA-ARGOS): Supporting development and validation of Infectious Disease Dx tests.</title>
        <authorList>
            <person name="Sciortino C."/>
            <person name="Tallon L."/>
            <person name="Sadzewicz L."/>
            <person name="Vavikolanu K."/>
            <person name="Mehta A."/>
            <person name="Aluvathingal J."/>
            <person name="Nadendla S."/>
            <person name="Nandy P."/>
            <person name="Geyer C."/>
            <person name="Yan Y."/>
            <person name="Sichtig H."/>
        </authorList>
    </citation>
    <scope>NUCLEOTIDE SEQUENCE [LARGE SCALE GENOMIC DNA]</scope>
    <source>
        <strain evidence="3 4">FDAARGOS_664</strain>
    </source>
</reference>
<evidence type="ECO:0000259" key="2">
    <source>
        <dbReference type="Pfam" id="PF00892"/>
    </source>
</evidence>
<dbReference type="Pfam" id="PF00892">
    <property type="entry name" value="EamA"/>
    <property type="match status" value="1"/>
</dbReference>
<feature type="transmembrane region" description="Helical" evidence="1">
    <location>
        <begin position="167"/>
        <end position="186"/>
    </location>
</feature>
<accession>A0A5P2HCN8</accession>
<feature type="transmembrane region" description="Helical" evidence="1">
    <location>
        <begin position="75"/>
        <end position="95"/>
    </location>
</feature>
<keyword evidence="1" id="KW-1133">Transmembrane helix</keyword>
<dbReference type="AlphaFoldDB" id="A0A5P2HCN8"/>
<sequence>MPQRLRSAVSAYLEKNLSLAAWLCALGAIVLWAAFASMVGQARDVPPWLLTGISLCIGSLVSLPRMRAWRVPVRTWAFGAGCLFVYHVCLIGAFRLAPVAEANLINYLWPLLMVMLSGFVGRRATSAAAAIATPRLRAWLGCGIAFAGCALAIQPSGGSAAFTMTQLAGYACAAVAALTWAIYSLGSRWLPPYSSWAVGGFCLGAGLLALAGHFAFEARYVPTGANWIAMAAIGLGPLGYAFVLWDRAMRAGDAAKIGTVAYATPVLSMLGLALTLRDTHTNWPLIFTASALIVLGVLVGTLEPRRREQAS</sequence>
<feature type="transmembrane region" description="Helical" evidence="1">
    <location>
        <begin position="193"/>
        <end position="215"/>
    </location>
</feature>
<gene>
    <name evidence="3" type="ORF">FOB72_28815</name>
</gene>